<keyword evidence="7 14" id="KW-0812">Transmembrane</keyword>
<dbReference type="EMBL" id="MDKE01000003">
    <property type="protein sequence ID" value="OIN14022.1"/>
    <property type="molecule type" value="Genomic_DNA"/>
</dbReference>
<dbReference type="SUPFAM" id="SSF55874">
    <property type="entry name" value="ATPase domain of HSP90 chaperone/DNA topoisomerase II/histidine kinase"/>
    <property type="match status" value="1"/>
</dbReference>
<dbReference type="PROSITE" id="PS50109">
    <property type="entry name" value="HIS_KIN"/>
    <property type="match status" value="1"/>
</dbReference>
<dbReference type="InterPro" id="IPR007895">
    <property type="entry name" value="MASE1"/>
</dbReference>
<evidence type="ECO:0000256" key="8">
    <source>
        <dbReference type="ARBA" id="ARBA00022741"/>
    </source>
</evidence>
<keyword evidence="11 14" id="KW-1133">Transmembrane helix</keyword>
<name>A0A1J4QHU1_9GAMM</name>
<dbReference type="Gene3D" id="3.30.565.10">
    <property type="entry name" value="Histidine kinase-like ATPase, C-terminal domain"/>
    <property type="match status" value="1"/>
</dbReference>
<keyword evidence="5" id="KW-0597">Phosphoprotein</keyword>
<feature type="domain" description="Histidine kinase" evidence="15">
    <location>
        <begin position="576"/>
        <end position="799"/>
    </location>
</feature>
<dbReference type="FunFam" id="3.30.565.10:FF:000010">
    <property type="entry name" value="Sensor histidine kinase RcsC"/>
    <property type="match status" value="1"/>
</dbReference>
<evidence type="ECO:0000256" key="9">
    <source>
        <dbReference type="ARBA" id="ARBA00022777"/>
    </source>
</evidence>
<accession>A0A1J4QHU1</accession>
<feature type="transmembrane region" description="Helical" evidence="14">
    <location>
        <begin position="179"/>
        <end position="203"/>
    </location>
</feature>
<feature type="transmembrane region" description="Helical" evidence="14">
    <location>
        <begin position="101"/>
        <end position="125"/>
    </location>
</feature>
<evidence type="ECO:0000256" key="13">
    <source>
        <dbReference type="ARBA" id="ARBA00023136"/>
    </source>
</evidence>
<feature type="transmembrane region" description="Helical" evidence="14">
    <location>
        <begin position="215"/>
        <end position="233"/>
    </location>
</feature>
<dbReference type="GO" id="GO:0005886">
    <property type="term" value="C:plasma membrane"/>
    <property type="evidence" value="ECO:0007669"/>
    <property type="project" value="UniProtKB-SubCell"/>
</dbReference>
<evidence type="ECO:0000256" key="6">
    <source>
        <dbReference type="ARBA" id="ARBA00022679"/>
    </source>
</evidence>
<dbReference type="CDD" id="cd16922">
    <property type="entry name" value="HATPase_EvgS-ArcB-TorS-like"/>
    <property type="match status" value="1"/>
</dbReference>
<dbReference type="Pfam" id="PF02518">
    <property type="entry name" value="HATPase_c"/>
    <property type="match status" value="1"/>
</dbReference>
<evidence type="ECO:0000256" key="4">
    <source>
        <dbReference type="ARBA" id="ARBA00022475"/>
    </source>
</evidence>
<dbReference type="InterPro" id="IPR036097">
    <property type="entry name" value="HisK_dim/P_sf"/>
</dbReference>
<dbReference type="AlphaFoldDB" id="A0A1J4QHU1"/>
<dbReference type="Pfam" id="PF05231">
    <property type="entry name" value="MASE1"/>
    <property type="match status" value="1"/>
</dbReference>
<dbReference type="PROSITE" id="PS50839">
    <property type="entry name" value="CHASE"/>
    <property type="match status" value="1"/>
</dbReference>
<dbReference type="EC" id="2.7.13.3" evidence="3"/>
<keyword evidence="12" id="KW-0902">Two-component regulatory system</keyword>
<dbReference type="InterPro" id="IPR004358">
    <property type="entry name" value="Sig_transdc_His_kin-like_C"/>
</dbReference>
<evidence type="ECO:0000313" key="18">
    <source>
        <dbReference type="Proteomes" id="UP000243073"/>
    </source>
</evidence>
<evidence type="ECO:0000256" key="10">
    <source>
        <dbReference type="ARBA" id="ARBA00022840"/>
    </source>
</evidence>
<feature type="domain" description="CHASE" evidence="16">
    <location>
        <begin position="276"/>
        <end position="446"/>
    </location>
</feature>
<dbReference type="Gene3D" id="3.30.450.350">
    <property type="entry name" value="CHASE domain"/>
    <property type="match status" value="1"/>
</dbReference>
<reference evidence="17 18" key="1">
    <citation type="submission" date="2016-07" db="EMBL/GenBank/DDBJ databases">
        <title>Draft Genome Sequence of Oceanisphaera psychrotolerans, isolated from coastal sediment samples.</title>
        <authorList>
            <person name="Zhuo S."/>
            <person name="Ruan Z."/>
        </authorList>
    </citation>
    <scope>NUCLEOTIDE SEQUENCE [LARGE SCALE GENOMIC DNA]</scope>
    <source>
        <strain evidence="17 18">LAM-WHM-ZC</strain>
    </source>
</reference>
<protein>
    <recommendedName>
        <fullName evidence="3">histidine kinase</fullName>
        <ecNumber evidence="3">2.7.13.3</ecNumber>
    </recommendedName>
</protein>
<dbReference type="SMART" id="SM01079">
    <property type="entry name" value="CHASE"/>
    <property type="match status" value="1"/>
</dbReference>
<keyword evidence="18" id="KW-1185">Reference proteome</keyword>
<dbReference type="InterPro" id="IPR006189">
    <property type="entry name" value="CHASE_dom"/>
</dbReference>
<dbReference type="FunFam" id="1.10.287.130:FF:000004">
    <property type="entry name" value="Ethylene receptor 1"/>
    <property type="match status" value="1"/>
</dbReference>
<feature type="transmembrane region" description="Helical" evidence="14">
    <location>
        <begin position="145"/>
        <end position="167"/>
    </location>
</feature>
<comment type="catalytic activity">
    <reaction evidence="1">
        <text>ATP + protein L-histidine = ADP + protein N-phospho-L-histidine.</text>
        <dbReference type="EC" id="2.7.13.3"/>
    </reaction>
</comment>
<keyword evidence="4" id="KW-1003">Cell membrane</keyword>
<evidence type="ECO:0000256" key="3">
    <source>
        <dbReference type="ARBA" id="ARBA00012438"/>
    </source>
</evidence>
<evidence type="ECO:0000256" key="5">
    <source>
        <dbReference type="ARBA" id="ARBA00022553"/>
    </source>
</evidence>
<feature type="transmembrane region" description="Helical" evidence="14">
    <location>
        <begin position="517"/>
        <end position="539"/>
    </location>
</feature>
<feature type="transmembrane region" description="Helical" evidence="14">
    <location>
        <begin position="27"/>
        <end position="48"/>
    </location>
</feature>
<organism evidence="17 18">
    <name type="scientific">Oceanisphaera psychrotolerans</name>
    <dbReference type="NCBI Taxonomy" id="1414654"/>
    <lineage>
        <taxon>Bacteria</taxon>
        <taxon>Pseudomonadati</taxon>
        <taxon>Pseudomonadota</taxon>
        <taxon>Gammaproteobacteria</taxon>
        <taxon>Aeromonadales</taxon>
        <taxon>Aeromonadaceae</taxon>
        <taxon>Oceanisphaera</taxon>
    </lineage>
</organism>
<dbReference type="STRING" id="1414654.BFR47_08975"/>
<dbReference type="Pfam" id="PF00512">
    <property type="entry name" value="HisKA"/>
    <property type="match status" value="1"/>
</dbReference>
<comment type="subcellular location">
    <subcellularLocation>
        <location evidence="2">Cell membrane</location>
        <topology evidence="2">Multi-pass membrane protein</topology>
    </subcellularLocation>
</comment>
<dbReference type="Pfam" id="PF03924">
    <property type="entry name" value="CHASE"/>
    <property type="match status" value="1"/>
</dbReference>
<dbReference type="InterPro" id="IPR003661">
    <property type="entry name" value="HisK_dim/P_dom"/>
</dbReference>
<dbReference type="InterPro" id="IPR036890">
    <property type="entry name" value="HATPase_C_sf"/>
</dbReference>
<dbReference type="InterPro" id="IPR042240">
    <property type="entry name" value="CHASE_sf"/>
</dbReference>
<evidence type="ECO:0000256" key="14">
    <source>
        <dbReference type="SAM" id="Phobius"/>
    </source>
</evidence>
<dbReference type="Gene3D" id="1.10.287.130">
    <property type="match status" value="1"/>
</dbReference>
<dbReference type="SMART" id="SM00387">
    <property type="entry name" value="HATPase_c"/>
    <property type="match status" value="1"/>
</dbReference>
<keyword evidence="8" id="KW-0547">Nucleotide-binding</keyword>
<evidence type="ECO:0000259" key="15">
    <source>
        <dbReference type="PROSITE" id="PS50109"/>
    </source>
</evidence>
<dbReference type="Proteomes" id="UP000243073">
    <property type="component" value="Unassembled WGS sequence"/>
</dbReference>
<gene>
    <name evidence="17" type="ORF">BFR47_08975</name>
</gene>
<feature type="transmembrane region" description="Helical" evidence="14">
    <location>
        <begin position="54"/>
        <end position="71"/>
    </location>
</feature>
<keyword evidence="9" id="KW-0418">Kinase</keyword>
<dbReference type="InterPro" id="IPR003594">
    <property type="entry name" value="HATPase_dom"/>
</dbReference>
<comment type="caution">
    <text evidence="17">The sequence shown here is derived from an EMBL/GenBank/DDBJ whole genome shotgun (WGS) entry which is preliminary data.</text>
</comment>
<sequence>MNRMQEAPQTAQDQDHRRHRPDEAFSWIKAALIVLGYLVLAGLGQWLAGPPVRASLLWPAAGLALFALLLWGNRYWPAVWLGAFCVSLFQRTLLIDQPATLFAVLFSVLPSIGMTLSALLGARWLNPLVAPERGNLKESQVLHRLLLAGPVASAVAATTGVVNLALFEGLQIELIAASWMTWWAGDTFGVLLVAALLLPLWSGLYQERSLLARKLLFLPLLVVVLTTLGFTLLQRAEQAERRQDIGTAGEVLHEYLEGHLLRQQQAVDSVADFVSSSGAITQAQFSRFSQRILDSGVVQGLAWVPMVAADARHSLVADMRRRGLSGFRLVEPDGEDGFIPVLARDTYFPLSFHGKTAAMPPTGLDLGSAPVLRSAMMRAAISMQPVLVQGCACHLYDDESIGHWRLLVPVYRQGEADRRALADERHVALRGFAVGFIRMEGLITALAGKGAEGGLLSRLTLIDGEGNASLLLDQRLPSQAERPPEWQLHPEPLGDARFLLESWTPAPLLAAGQSVMMTVYIIAAMIILLLAISFALVSVEQSLHIRRRVAESTEELHVARREAERASQAKSEFLATMSHEIRTPMNGVLGMLEVLERQSTDSGQRDTIHIIRDSALSLLSLIDDILDFSKIEAGRLELERTRFALSPLVEGVCATLYPMAIDKQVDVTCYIGPEVPQMIEGDPTRLRQLIYNLLGNAIKFSADRDELRGRVRLRITLGVNSRWLRVRVIDNGIGIDPAMQQELFRPFVQAESSTTRRFGGSGLGLAICQRLVDMMQGQISLDSRPGLGSTFTIRLPLLDPEPVVQQAPLSGVDCVLIGGETERAEDIQTLLTAAGARVRVADSRQQAEAMAAEWDDPVLIHDSDVDDDALLSGAGLPSGRLLWLTRGRRRQPRWVHHDLLTLDGDFLEQQRLQQAVLMAAGKAEVPVGEPVTRARRWPRRGARAS</sequence>
<keyword evidence="6" id="KW-0808">Transferase</keyword>
<evidence type="ECO:0000256" key="2">
    <source>
        <dbReference type="ARBA" id="ARBA00004651"/>
    </source>
</evidence>
<dbReference type="SMART" id="SM00388">
    <property type="entry name" value="HisKA"/>
    <property type="match status" value="1"/>
</dbReference>
<feature type="transmembrane region" description="Helical" evidence="14">
    <location>
        <begin position="78"/>
        <end position="95"/>
    </location>
</feature>
<dbReference type="PANTHER" id="PTHR43047">
    <property type="entry name" value="TWO-COMPONENT HISTIDINE PROTEIN KINASE"/>
    <property type="match status" value="1"/>
</dbReference>
<evidence type="ECO:0000313" key="17">
    <source>
        <dbReference type="EMBL" id="OIN14022.1"/>
    </source>
</evidence>
<evidence type="ECO:0000259" key="16">
    <source>
        <dbReference type="PROSITE" id="PS50839"/>
    </source>
</evidence>
<evidence type="ECO:0000256" key="7">
    <source>
        <dbReference type="ARBA" id="ARBA00022692"/>
    </source>
</evidence>
<dbReference type="SUPFAM" id="SSF47384">
    <property type="entry name" value="Homodimeric domain of signal transducing histidine kinase"/>
    <property type="match status" value="1"/>
</dbReference>
<dbReference type="PRINTS" id="PR00344">
    <property type="entry name" value="BCTRLSENSOR"/>
</dbReference>
<dbReference type="GO" id="GO:0000155">
    <property type="term" value="F:phosphorelay sensor kinase activity"/>
    <property type="evidence" value="ECO:0007669"/>
    <property type="project" value="InterPro"/>
</dbReference>
<evidence type="ECO:0000256" key="11">
    <source>
        <dbReference type="ARBA" id="ARBA00022989"/>
    </source>
</evidence>
<dbReference type="GO" id="GO:0005524">
    <property type="term" value="F:ATP binding"/>
    <property type="evidence" value="ECO:0007669"/>
    <property type="project" value="UniProtKB-KW"/>
</dbReference>
<proteinExistence type="predicted"/>
<keyword evidence="13 14" id="KW-0472">Membrane</keyword>
<evidence type="ECO:0000256" key="12">
    <source>
        <dbReference type="ARBA" id="ARBA00023012"/>
    </source>
</evidence>
<keyword evidence="10" id="KW-0067">ATP-binding</keyword>
<evidence type="ECO:0000256" key="1">
    <source>
        <dbReference type="ARBA" id="ARBA00000085"/>
    </source>
</evidence>
<dbReference type="CDD" id="cd00082">
    <property type="entry name" value="HisKA"/>
    <property type="match status" value="1"/>
</dbReference>
<dbReference type="InterPro" id="IPR005467">
    <property type="entry name" value="His_kinase_dom"/>
</dbReference>